<accession>A0A1C7NSY7</accession>
<comment type="caution">
    <text evidence="1">The sequence shown here is derived from an EMBL/GenBank/DDBJ whole genome shotgun (WGS) entry which is preliminary data.</text>
</comment>
<sequence length="127" mass="14029">MKRDAFNAKNAPQPRGGYSQAVRLEDFTRVLFVSGQIPADSDDILPAGFEAQARQVWLNVDAQLKAAGMTKADIVKVTTYLSDRHHTMANREIRSEYLGHLAPAMTVVIAGIFDESWLLEVEVVAAQ</sequence>
<proteinExistence type="predicted"/>
<dbReference type="GO" id="GO:0019239">
    <property type="term" value="F:deaminase activity"/>
    <property type="evidence" value="ECO:0007669"/>
    <property type="project" value="TreeGrafter"/>
</dbReference>
<dbReference type="InterPro" id="IPR006175">
    <property type="entry name" value="YjgF/YER057c/UK114"/>
</dbReference>
<dbReference type="InterPro" id="IPR035959">
    <property type="entry name" value="RutC-like_sf"/>
</dbReference>
<organism evidence="1 2">
    <name type="scientific">Pararhizobium polonicum</name>
    <dbReference type="NCBI Taxonomy" id="1612624"/>
    <lineage>
        <taxon>Bacteria</taxon>
        <taxon>Pseudomonadati</taxon>
        <taxon>Pseudomonadota</taxon>
        <taxon>Alphaproteobacteria</taxon>
        <taxon>Hyphomicrobiales</taxon>
        <taxon>Rhizobiaceae</taxon>
        <taxon>Rhizobium/Agrobacterium group</taxon>
        <taxon>Pararhizobium</taxon>
    </lineage>
</organism>
<dbReference type="Pfam" id="PF01042">
    <property type="entry name" value="Ribonuc_L-PSP"/>
    <property type="match status" value="1"/>
</dbReference>
<dbReference type="STRING" id="1612624.ADU59_28535"/>
<dbReference type="SUPFAM" id="SSF55298">
    <property type="entry name" value="YjgF-like"/>
    <property type="match status" value="1"/>
</dbReference>
<gene>
    <name evidence="1" type="ORF">ADU59_28535</name>
</gene>
<keyword evidence="2" id="KW-1185">Reference proteome</keyword>
<dbReference type="PATRIC" id="fig|1612624.7.peg.3885"/>
<dbReference type="Proteomes" id="UP000093111">
    <property type="component" value="Unassembled WGS sequence"/>
</dbReference>
<name>A0A1C7NSY7_9HYPH</name>
<dbReference type="OrthoDB" id="9799840at2"/>
<dbReference type="Gene3D" id="3.30.1330.40">
    <property type="entry name" value="RutC-like"/>
    <property type="match status" value="1"/>
</dbReference>
<dbReference type="PANTHER" id="PTHR11803">
    <property type="entry name" value="2-IMINOBUTANOATE/2-IMINOPROPANOATE DEAMINASE RIDA"/>
    <property type="match status" value="1"/>
</dbReference>
<dbReference type="GO" id="GO:0005829">
    <property type="term" value="C:cytosol"/>
    <property type="evidence" value="ECO:0007669"/>
    <property type="project" value="TreeGrafter"/>
</dbReference>
<protein>
    <submittedName>
        <fullName evidence="1">Endoribonuclease L-PSP</fullName>
    </submittedName>
</protein>
<evidence type="ECO:0000313" key="2">
    <source>
        <dbReference type="Proteomes" id="UP000093111"/>
    </source>
</evidence>
<dbReference type="PANTHER" id="PTHR11803:SF44">
    <property type="entry name" value="RUTC FAMILY PROTEIN YJGH"/>
    <property type="match status" value="1"/>
</dbReference>
<evidence type="ECO:0000313" key="1">
    <source>
        <dbReference type="EMBL" id="OBZ92109.1"/>
    </source>
</evidence>
<dbReference type="AlphaFoldDB" id="A0A1C7NSY7"/>
<dbReference type="CDD" id="cd00448">
    <property type="entry name" value="YjgF_YER057c_UK114_family"/>
    <property type="match status" value="1"/>
</dbReference>
<dbReference type="EMBL" id="LGLV01000024">
    <property type="protein sequence ID" value="OBZ92109.1"/>
    <property type="molecule type" value="Genomic_DNA"/>
</dbReference>
<reference evidence="1 2" key="1">
    <citation type="journal article" date="2016" name="Syst. Appl. Microbiol.">
        <title>Pararhizobium polonicum sp. nov. isolated from tumors on stone fruit rootstocks.</title>
        <authorList>
            <person name="Pulawska J."/>
            <person name="Kuzmanovic N."/>
            <person name="Willems A."/>
            <person name="Pothier J.F."/>
        </authorList>
    </citation>
    <scope>NUCLEOTIDE SEQUENCE [LARGE SCALE GENOMIC DNA]</scope>
    <source>
        <strain evidence="1 2">F5.1</strain>
    </source>
</reference>
<dbReference type="RefSeq" id="WP_068959091.1">
    <property type="nucleotide sequence ID" value="NZ_LGLV01000024.1"/>
</dbReference>